<proteinExistence type="predicted"/>
<reference evidence="2 3" key="1">
    <citation type="journal article" date="2019" name="Int. J. Syst. Evol. Microbiol.">
        <title>The Global Catalogue of Microorganisms (GCM) 10K type strain sequencing project: providing services to taxonomists for standard genome sequencing and annotation.</title>
        <authorList>
            <consortium name="The Broad Institute Genomics Platform"/>
            <consortium name="The Broad Institute Genome Sequencing Center for Infectious Disease"/>
            <person name="Wu L."/>
            <person name="Ma J."/>
        </authorList>
    </citation>
    <scope>NUCLEOTIDE SEQUENCE [LARGE SCALE GENOMIC DNA]</scope>
    <source>
        <strain evidence="2 3">JCM 1405</strain>
    </source>
</reference>
<feature type="transmembrane region" description="Helical" evidence="1">
    <location>
        <begin position="40"/>
        <end position="63"/>
    </location>
</feature>
<evidence type="ECO:0000256" key="1">
    <source>
        <dbReference type="SAM" id="Phobius"/>
    </source>
</evidence>
<keyword evidence="1" id="KW-0812">Transmembrane</keyword>
<accession>A0ABN1J1E3</accession>
<feature type="transmembrane region" description="Helical" evidence="1">
    <location>
        <begin position="75"/>
        <end position="94"/>
    </location>
</feature>
<keyword evidence="1" id="KW-1133">Transmembrane helix</keyword>
<gene>
    <name evidence="2" type="ORF">GCM10008905_21800</name>
</gene>
<keyword evidence="3" id="KW-1185">Reference proteome</keyword>
<keyword evidence="1" id="KW-0472">Membrane</keyword>
<feature type="transmembrane region" description="Helical" evidence="1">
    <location>
        <begin position="106"/>
        <end position="127"/>
    </location>
</feature>
<organism evidence="2 3">
    <name type="scientific">Clostridium malenominatum</name>
    <dbReference type="NCBI Taxonomy" id="1539"/>
    <lineage>
        <taxon>Bacteria</taxon>
        <taxon>Bacillati</taxon>
        <taxon>Bacillota</taxon>
        <taxon>Clostridia</taxon>
        <taxon>Eubacteriales</taxon>
        <taxon>Clostridiaceae</taxon>
        <taxon>Clostridium</taxon>
    </lineage>
</organism>
<dbReference type="RefSeq" id="WP_343769524.1">
    <property type="nucleotide sequence ID" value="NZ_BAAACF010000001.1"/>
</dbReference>
<protein>
    <submittedName>
        <fullName evidence="2">Uncharacterized protein</fullName>
    </submittedName>
</protein>
<evidence type="ECO:0000313" key="3">
    <source>
        <dbReference type="Proteomes" id="UP001500339"/>
    </source>
</evidence>
<dbReference type="Proteomes" id="UP001500339">
    <property type="component" value="Unassembled WGS sequence"/>
</dbReference>
<evidence type="ECO:0000313" key="2">
    <source>
        <dbReference type="EMBL" id="GAA0725830.1"/>
    </source>
</evidence>
<dbReference type="EMBL" id="BAAACF010000001">
    <property type="protein sequence ID" value="GAA0725830.1"/>
    <property type="molecule type" value="Genomic_DNA"/>
</dbReference>
<sequence>MSLKMNNKFKLTILVFLPFIIGFSIERLLTVGITGDNQLYLNLSSILLSLWIYGGGIVFWFCVGRMFGNLNMSTVKSFILGNIAWGISFILYTWQFKLVDDSSRNLFISAISQHYPLGFVSLGSSIIGMFTRHLKGTTVILIAYFLMLMVFSLGFISTVRSKIIKPN</sequence>
<feature type="transmembrane region" description="Helical" evidence="1">
    <location>
        <begin position="139"/>
        <end position="159"/>
    </location>
</feature>
<comment type="caution">
    <text evidence="2">The sequence shown here is derived from an EMBL/GenBank/DDBJ whole genome shotgun (WGS) entry which is preliminary data.</text>
</comment>
<name>A0ABN1J1E3_9CLOT</name>